<evidence type="ECO:0000313" key="2">
    <source>
        <dbReference type="EMBL" id="CAI0399719.1"/>
    </source>
</evidence>
<organism evidence="2 3">
    <name type="scientific">Linum tenue</name>
    <dbReference type="NCBI Taxonomy" id="586396"/>
    <lineage>
        <taxon>Eukaryota</taxon>
        <taxon>Viridiplantae</taxon>
        <taxon>Streptophyta</taxon>
        <taxon>Embryophyta</taxon>
        <taxon>Tracheophyta</taxon>
        <taxon>Spermatophyta</taxon>
        <taxon>Magnoliopsida</taxon>
        <taxon>eudicotyledons</taxon>
        <taxon>Gunneridae</taxon>
        <taxon>Pentapetalae</taxon>
        <taxon>rosids</taxon>
        <taxon>fabids</taxon>
        <taxon>Malpighiales</taxon>
        <taxon>Linaceae</taxon>
        <taxon>Linum</taxon>
    </lineage>
</organism>
<evidence type="ECO:0000256" key="1">
    <source>
        <dbReference type="SAM" id="MobiDB-lite"/>
    </source>
</evidence>
<gene>
    <name evidence="2" type="ORF">LITE_LOCUS10436</name>
</gene>
<feature type="region of interest" description="Disordered" evidence="1">
    <location>
        <begin position="32"/>
        <end position="126"/>
    </location>
</feature>
<proteinExistence type="predicted"/>
<dbReference type="EMBL" id="CAMGYJ010000004">
    <property type="protein sequence ID" value="CAI0399719.1"/>
    <property type="molecule type" value="Genomic_DNA"/>
</dbReference>
<feature type="compositionally biased region" description="Pro residues" evidence="1">
    <location>
        <begin position="47"/>
        <end position="60"/>
    </location>
</feature>
<protein>
    <submittedName>
        <fullName evidence="2">Uncharacterized protein</fullName>
    </submittedName>
</protein>
<name>A0AAV0IQ52_9ROSI</name>
<comment type="caution">
    <text evidence="2">The sequence shown here is derived from an EMBL/GenBank/DDBJ whole genome shotgun (WGS) entry which is preliminary data.</text>
</comment>
<reference evidence="2" key="1">
    <citation type="submission" date="2022-08" db="EMBL/GenBank/DDBJ databases">
        <authorList>
            <person name="Gutierrez-Valencia J."/>
        </authorList>
    </citation>
    <scope>NUCLEOTIDE SEQUENCE</scope>
</reference>
<dbReference type="Proteomes" id="UP001154282">
    <property type="component" value="Unassembled WGS sequence"/>
</dbReference>
<sequence length="126" mass="14077">MDGAHRPLRLLQARFSLGSHHQDQEELLLLPRQLHDSARTRPRRLPNLPPVLPPHPPLPPRRLALPLHLPPLRPAPGGDGPDLLGPGNPRDLDARDRGRRLPDKRGVAAHLGDHGRRGDCVRPRRV</sequence>
<dbReference type="AlphaFoldDB" id="A0AAV0IQ52"/>
<accession>A0AAV0IQ52</accession>
<evidence type="ECO:0000313" key="3">
    <source>
        <dbReference type="Proteomes" id="UP001154282"/>
    </source>
</evidence>
<feature type="compositionally biased region" description="Basic and acidic residues" evidence="1">
    <location>
        <begin position="90"/>
        <end position="126"/>
    </location>
</feature>
<keyword evidence="3" id="KW-1185">Reference proteome</keyword>